<comment type="caution">
    <text evidence="2">The sequence shown here is derived from an EMBL/GenBank/DDBJ whole genome shotgun (WGS) entry which is preliminary data.</text>
</comment>
<feature type="region of interest" description="Disordered" evidence="1">
    <location>
        <begin position="263"/>
        <end position="285"/>
    </location>
</feature>
<dbReference type="AlphaFoldDB" id="A0AAD7DKG6"/>
<evidence type="ECO:0000256" key="1">
    <source>
        <dbReference type="SAM" id="MobiDB-lite"/>
    </source>
</evidence>
<organism evidence="2 3">
    <name type="scientific">Mycena metata</name>
    <dbReference type="NCBI Taxonomy" id="1033252"/>
    <lineage>
        <taxon>Eukaryota</taxon>
        <taxon>Fungi</taxon>
        <taxon>Dikarya</taxon>
        <taxon>Basidiomycota</taxon>
        <taxon>Agaricomycotina</taxon>
        <taxon>Agaricomycetes</taxon>
        <taxon>Agaricomycetidae</taxon>
        <taxon>Agaricales</taxon>
        <taxon>Marasmiineae</taxon>
        <taxon>Mycenaceae</taxon>
        <taxon>Mycena</taxon>
    </lineage>
</organism>
<keyword evidence="3" id="KW-1185">Reference proteome</keyword>
<evidence type="ECO:0000313" key="2">
    <source>
        <dbReference type="EMBL" id="KAJ7693504.1"/>
    </source>
</evidence>
<evidence type="ECO:0000313" key="3">
    <source>
        <dbReference type="Proteomes" id="UP001215598"/>
    </source>
</evidence>
<sequence>MHTSRPIPPPRRRRRPKSSAAPVIALVKLGGHGKACKGTLGDPPPRTANNKGGDDDEDGDDLPTDCRPPPEVFQKISSKEKRQLRNRVRRKEYISTLEDNIERDRLLSAIRSELGPRSLRTLRSGKKSRPSKGTGPGAGVAAVRRPTSNSTSTSSAAGPSTSSTLAKELAAAHTLKDVSSSSATARFCQGTGGLGMGGSTPAQAQAQAQQQENLNPLLNLAPSSKVTEVVRAGLGLGAGTGAPGATDPTVIVTVANLGNKVLCTSSDSEREDEGSGDNYDANGED</sequence>
<gene>
    <name evidence="2" type="ORF">B0H16DRAFT_1904568</name>
</gene>
<feature type="compositionally biased region" description="Acidic residues" evidence="1">
    <location>
        <begin position="54"/>
        <end position="63"/>
    </location>
</feature>
<feature type="compositionally biased region" description="Low complexity" evidence="1">
    <location>
        <begin position="201"/>
        <end position="211"/>
    </location>
</feature>
<name>A0AAD7DKG6_9AGAR</name>
<proteinExistence type="predicted"/>
<feature type="compositionally biased region" description="Low complexity" evidence="1">
    <location>
        <begin position="146"/>
        <end position="164"/>
    </location>
</feature>
<accession>A0AAD7DKG6</accession>
<reference evidence="2" key="1">
    <citation type="submission" date="2023-03" db="EMBL/GenBank/DDBJ databases">
        <title>Massive genome expansion in bonnet fungi (Mycena s.s.) driven by repeated elements and novel gene families across ecological guilds.</title>
        <authorList>
            <consortium name="Lawrence Berkeley National Laboratory"/>
            <person name="Harder C.B."/>
            <person name="Miyauchi S."/>
            <person name="Viragh M."/>
            <person name="Kuo A."/>
            <person name="Thoen E."/>
            <person name="Andreopoulos B."/>
            <person name="Lu D."/>
            <person name="Skrede I."/>
            <person name="Drula E."/>
            <person name="Henrissat B."/>
            <person name="Morin E."/>
            <person name="Kohler A."/>
            <person name="Barry K."/>
            <person name="LaButti K."/>
            <person name="Morin E."/>
            <person name="Salamov A."/>
            <person name="Lipzen A."/>
            <person name="Mereny Z."/>
            <person name="Hegedus B."/>
            <person name="Baldrian P."/>
            <person name="Stursova M."/>
            <person name="Weitz H."/>
            <person name="Taylor A."/>
            <person name="Grigoriev I.V."/>
            <person name="Nagy L.G."/>
            <person name="Martin F."/>
            <person name="Kauserud H."/>
        </authorList>
    </citation>
    <scope>NUCLEOTIDE SEQUENCE</scope>
    <source>
        <strain evidence="2">CBHHK182m</strain>
    </source>
</reference>
<evidence type="ECO:0008006" key="4">
    <source>
        <dbReference type="Google" id="ProtNLM"/>
    </source>
</evidence>
<feature type="region of interest" description="Disordered" evidence="1">
    <location>
        <begin position="1"/>
        <end position="211"/>
    </location>
</feature>
<dbReference type="EMBL" id="JARKIB010000722">
    <property type="protein sequence ID" value="KAJ7693504.1"/>
    <property type="molecule type" value="Genomic_DNA"/>
</dbReference>
<dbReference type="Proteomes" id="UP001215598">
    <property type="component" value="Unassembled WGS sequence"/>
</dbReference>
<protein>
    <recommendedName>
        <fullName evidence="4">BZIP domain-containing protein</fullName>
    </recommendedName>
</protein>